<evidence type="ECO:0000256" key="1">
    <source>
        <dbReference type="SAM" id="MobiDB-lite"/>
    </source>
</evidence>
<name>A0A4Y2Q6S6_ARAVE</name>
<feature type="region of interest" description="Disordered" evidence="1">
    <location>
        <begin position="1"/>
        <end position="52"/>
    </location>
</feature>
<reference evidence="2 3" key="1">
    <citation type="journal article" date="2019" name="Sci. Rep.">
        <title>Orb-weaving spider Araneus ventricosus genome elucidates the spidroin gene catalogue.</title>
        <authorList>
            <person name="Kono N."/>
            <person name="Nakamura H."/>
            <person name="Ohtoshi R."/>
            <person name="Moran D.A.P."/>
            <person name="Shinohara A."/>
            <person name="Yoshida Y."/>
            <person name="Fujiwara M."/>
            <person name="Mori M."/>
            <person name="Tomita M."/>
            <person name="Arakawa K."/>
        </authorList>
    </citation>
    <scope>NUCLEOTIDE SEQUENCE [LARGE SCALE GENOMIC DNA]</scope>
</reference>
<organism evidence="2 3">
    <name type="scientific">Araneus ventricosus</name>
    <name type="common">Orbweaver spider</name>
    <name type="synonym">Epeira ventricosa</name>
    <dbReference type="NCBI Taxonomy" id="182803"/>
    <lineage>
        <taxon>Eukaryota</taxon>
        <taxon>Metazoa</taxon>
        <taxon>Ecdysozoa</taxon>
        <taxon>Arthropoda</taxon>
        <taxon>Chelicerata</taxon>
        <taxon>Arachnida</taxon>
        <taxon>Araneae</taxon>
        <taxon>Araneomorphae</taxon>
        <taxon>Entelegynae</taxon>
        <taxon>Araneoidea</taxon>
        <taxon>Araneidae</taxon>
        <taxon>Araneus</taxon>
    </lineage>
</organism>
<dbReference type="AlphaFoldDB" id="A0A4Y2Q6S6"/>
<accession>A0A4Y2Q6S6</accession>
<comment type="caution">
    <text evidence="2">The sequence shown here is derived from an EMBL/GenBank/DDBJ whole genome shotgun (WGS) entry which is preliminary data.</text>
</comment>
<dbReference type="Proteomes" id="UP000499080">
    <property type="component" value="Unassembled WGS sequence"/>
</dbReference>
<feature type="non-terminal residue" evidence="2">
    <location>
        <position position="52"/>
    </location>
</feature>
<dbReference type="EMBL" id="BGPR01013112">
    <property type="protein sequence ID" value="GBN59279.1"/>
    <property type="molecule type" value="Genomic_DNA"/>
</dbReference>
<protein>
    <submittedName>
        <fullName evidence="2">Uncharacterized protein</fullName>
    </submittedName>
</protein>
<evidence type="ECO:0000313" key="3">
    <source>
        <dbReference type="Proteomes" id="UP000499080"/>
    </source>
</evidence>
<proteinExistence type="predicted"/>
<feature type="compositionally biased region" description="Basic and acidic residues" evidence="1">
    <location>
        <begin position="43"/>
        <end position="52"/>
    </location>
</feature>
<keyword evidence="3" id="KW-1185">Reference proteome</keyword>
<sequence length="52" mass="6055">MIQRATGPIHSGPSLESGFEPETIQPQSRDLTTRPPRPRKKFKQQDEIFYEK</sequence>
<gene>
    <name evidence="2" type="ORF">AVEN_201957_1</name>
</gene>
<evidence type="ECO:0000313" key="2">
    <source>
        <dbReference type="EMBL" id="GBN59279.1"/>
    </source>
</evidence>